<dbReference type="AlphaFoldDB" id="A0A146M0Y5"/>
<dbReference type="EMBL" id="GDHC01005158">
    <property type="protein sequence ID" value="JAQ13471.1"/>
    <property type="molecule type" value="Transcribed_RNA"/>
</dbReference>
<name>A0A146M0Y5_LYGHE</name>
<sequence length="109" mass="12304">MQQLLYFSPFDINTLRTKTSPHTDTPLNPTSSGHIALEGSQASSTCQSSKRKAVDMVTLKQNQQLDSWLITFVKRHNTATRNELQDFVQSKVPFVVSADLFKTALERCM</sequence>
<reference evidence="2" key="1">
    <citation type="journal article" date="2016" name="Gigascience">
        <title>De novo construction of an expanded transcriptome assembly for the western tarnished plant bug, Lygus hesperus.</title>
        <authorList>
            <person name="Tassone E.E."/>
            <person name="Geib S.M."/>
            <person name="Hall B."/>
            <person name="Fabrick J.A."/>
            <person name="Brent C.S."/>
            <person name="Hull J.J."/>
        </authorList>
    </citation>
    <scope>NUCLEOTIDE SEQUENCE</scope>
</reference>
<feature type="region of interest" description="Disordered" evidence="1">
    <location>
        <begin position="17"/>
        <end position="44"/>
    </location>
</feature>
<gene>
    <name evidence="2" type="ORF">g.7085</name>
</gene>
<evidence type="ECO:0000313" key="2">
    <source>
        <dbReference type="EMBL" id="JAQ13471.1"/>
    </source>
</evidence>
<evidence type="ECO:0000256" key="1">
    <source>
        <dbReference type="SAM" id="MobiDB-lite"/>
    </source>
</evidence>
<proteinExistence type="predicted"/>
<accession>A0A146M0Y5</accession>
<protein>
    <submittedName>
        <fullName evidence="2">Uncharacterized protein</fullName>
    </submittedName>
</protein>
<organism evidence="2">
    <name type="scientific">Lygus hesperus</name>
    <name type="common">Western plant bug</name>
    <dbReference type="NCBI Taxonomy" id="30085"/>
    <lineage>
        <taxon>Eukaryota</taxon>
        <taxon>Metazoa</taxon>
        <taxon>Ecdysozoa</taxon>
        <taxon>Arthropoda</taxon>
        <taxon>Hexapoda</taxon>
        <taxon>Insecta</taxon>
        <taxon>Pterygota</taxon>
        <taxon>Neoptera</taxon>
        <taxon>Paraneoptera</taxon>
        <taxon>Hemiptera</taxon>
        <taxon>Heteroptera</taxon>
        <taxon>Panheteroptera</taxon>
        <taxon>Cimicomorpha</taxon>
        <taxon>Miridae</taxon>
        <taxon>Mirini</taxon>
        <taxon>Lygus</taxon>
    </lineage>
</organism>
<feature type="compositionally biased region" description="Polar residues" evidence="1">
    <location>
        <begin position="17"/>
        <end position="33"/>
    </location>
</feature>